<dbReference type="GO" id="GO:0033539">
    <property type="term" value="P:fatty acid beta-oxidation using acyl-CoA dehydrogenase"/>
    <property type="evidence" value="ECO:0007669"/>
    <property type="project" value="TreeGrafter"/>
</dbReference>
<evidence type="ECO:0000313" key="6">
    <source>
        <dbReference type="Proteomes" id="UP000077875"/>
    </source>
</evidence>
<dbReference type="Gene3D" id="1.10.540.10">
    <property type="entry name" value="Acyl-CoA dehydrogenase/oxidase, N-terminal domain"/>
    <property type="match status" value="1"/>
</dbReference>
<dbReference type="PIRSF" id="PIRSF016578">
    <property type="entry name" value="HsaA"/>
    <property type="match status" value="1"/>
</dbReference>
<dbReference type="Pfam" id="PF02771">
    <property type="entry name" value="Acyl-CoA_dh_N"/>
    <property type="match status" value="1"/>
</dbReference>
<dbReference type="InterPro" id="IPR050741">
    <property type="entry name" value="Acyl-CoA_dehydrogenase"/>
</dbReference>
<feature type="domain" description="Acyl-CoA dehydrogenase/oxidase N-terminal" evidence="3">
    <location>
        <begin position="30"/>
        <end position="119"/>
    </location>
</feature>
<dbReference type="InterPro" id="IPR046373">
    <property type="entry name" value="Acyl-CoA_Oxase/DH_mid-dom_sf"/>
</dbReference>
<keyword evidence="1" id="KW-0560">Oxidoreductase</keyword>
<name>A0A172YIR2_9GAMM</name>
<dbReference type="KEGG" id="haa:A5892_17865"/>
<dbReference type="PANTHER" id="PTHR48083:SF19">
    <property type="entry name" value="FLAVIN-DEPENDENT MONOOXYGENASE, OXYGENASE SUBUNIT HSAA"/>
    <property type="match status" value="1"/>
</dbReference>
<dbReference type="Gene3D" id="1.20.140.10">
    <property type="entry name" value="Butyryl-CoA Dehydrogenase, subunit A, domain 3"/>
    <property type="match status" value="1"/>
</dbReference>
<dbReference type="InterPro" id="IPR036250">
    <property type="entry name" value="AcylCo_DH-like_C"/>
</dbReference>
<dbReference type="InterPro" id="IPR009100">
    <property type="entry name" value="AcylCoA_DH/oxidase_NM_dom_sf"/>
</dbReference>
<dbReference type="PANTHER" id="PTHR48083">
    <property type="entry name" value="MEDIUM-CHAIN SPECIFIC ACYL-COA DEHYDROGENASE, MITOCHONDRIAL-RELATED"/>
    <property type="match status" value="1"/>
</dbReference>
<evidence type="ECO:0000256" key="1">
    <source>
        <dbReference type="ARBA" id="ARBA00023002"/>
    </source>
</evidence>
<protein>
    <submittedName>
        <fullName evidence="5">Monooxygenase</fullName>
    </submittedName>
</protein>
<dbReference type="Pfam" id="PF08028">
    <property type="entry name" value="Acyl-CoA_dh_2"/>
    <property type="match status" value="1"/>
</dbReference>
<dbReference type="InterPro" id="IPR037069">
    <property type="entry name" value="AcylCoA_DH/ox_N_sf"/>
</dbReference>
<reference evidence="5 6" key="1">
    <citation type="submission" date="2016-04" db="EMBL/GenBank/DDBJ databases">
        <title>Complete Genome Sequence of Halotalea alkalilenta IHB B 13600.</title>
        <authorList>
            <person name="Swarnkar M.K."/>
            <person name="Sharma A."/>
            <person name="Kaushal K."/>
            <person name="Soni R."/>
            <person name="Rana S."/>
            <person name="Singh A.K."/>
            <person name="Gulati A."/>
        </authorList>
    </citation>
    <scope>NUCLEOTIDE SEQUENCE [LARGE SCALE GENOMIC DNA]</scope>
    <source>
        <strain evidence="5 6">IHB B 13600</strain>
    </source>
</reference>
<dbReference type="AlphaFoldDB" id="A0A172YIR2"/>
<sequence>MTIHSTFTNAVDYDSLAARFRPIFARIGQGAEARERERSLPVEQLGWLKQAGFGAVRVPLEQGGGGASLVQLVRLWIELAAADSNLTQALRGHFAFVEDRLNAPPGPDRERWLARFADGQLVGNGWTEVGAPALGEVQTKVTPEGEHWRLDGAKYYSTGSIFADWIDVYAERTDTGGKVIAAVSTHQPGVQRSDDWDGFGQRTTGSGTTLFDGARVDRNDVIDFASRFVYQTAFYQLNLVSVLVGIGRAIERDLSVQVRDRKRIYSHGNGPRAAEDPQVLQVVGQISAQVYAAEAVAISAAEAAQRVFDAHLAGDVEARHAANIEAELASAKAQLVVAELVLRSATELFNALGASAVRVDQLLDRHWRNARTAASHNPLIYKARIIGDWAVNRTEPPLVWKVGRGSGQTS</sequence>
<dbReference type="EMBL" id="CP015243">
    <property type="protein sequence ID" value="ANF59098.1"/>
    <property type="molecule type" value="Genomic_DNA"/>
</dbReference>
<dbReference type="Gene3D" id="2.40.110.10">
    <property type="entry name" value="Butyryl-CoA Dehydrogenase, subunit A, domain 2"/>
    <property type="match status" value="1"/>
</dbReference>
<dbReference type="SUPFAM" id="SSF47203">
    <property type="entry name" value="Acyl-CoA dehydrogenase C-terminal domain-like"/>
    <property type="match status" value="1"/>
</dbReference>
<evidence type="ECO:0000259" key="3">
    <source>
        <dbReference type="Pfam" id="PF02771"/>
    </source>
</evidence>
<dbReference type="GO" id="GO:0005737">
    <property type="term" value="C:cytoplasm"/>
    <property type="evidence" value="ECO:0007669"/>
    <property type="project" value="TreeGrafter"/>
</dbReference>
<dbReference type="GO" id="GO:0016712">
    <property type="term" value="F:oxidoreductase activity, acting on paired donors, with incorporation or reduction of molecular oxygen, reduced flavin or flavoprotein as one donor, and incorporation of one atom of oxygen"/>
    <property type="evidence" value="ECO:0007669"/>
    <property type="project" value="TreeGrafter"/>
</dbReference>
<dbReference type="GO" id="GO:0050660">
    <property type="term" value="F:flavin adenine dinucleotide binding"/>
    <property type="evidence" value="ECO:0007669"/>
    <property type="project" value="InterPro"/>
</dbReference>
<dbReference type="RefSeq" id="WP_064123940.1">
    <property type="nucleotide sequence ID" value="NZ_CP015243.1"/>
</dbReference>
<dbReference type="Proteomes" id="UP000077875">
    <property type="component" value="Chromosome"/>
</dbReference>
<comment type="similarity">
    <text evidence="2">Belongs to the HpaH/HsaA monooxygenase family.</text>
</comment>
<dbReference type="GO" id="GO:0003995">
    <property type="term" value="F:acyl-CoA dehydrogenase activity"/>
    <property type="evidence" value="ECO:0007669"/>
    <property type="project" value="TreeGrafter"/>
</dbReference>
<accession>A0A172YIR2</accession>
<evidence type="ECO:0000313" key="5">
    <source>
        <dbReference type="EMBL" id="ANF59098.1"/>
    </source>
</evidence>
<dbReference type="STRING" id="376489.A5892_17865"/>
<dbReference type="InterPro" id="IPR013786">
    <property type="entry name" value="AcylCoA_DH/ox_N"/>
</dbReference>
<proteinExistence type="inferred from homology"/>
<gene>
    <name evidence="5" type="ORF">A5892_17865</name>
</gene>
<keyword evidence="5" id="KW-0503">Monooxygenase</keyword>
<evidence type="ECO:0000256" key="2">
    <source>
        <dbReference type="ARBA" id="ARBA00049661"/>
    </source>
</evidence>
<dbReference type="SUPFAM" id="SSF56645">
    <property type="entry name" value="Acyl-CoA dehydrogenase NM domain-like"/>
    <property type="match status" value="1"/>
</dbReference>
<organism evidence="5 6">
    <name type="scientific">Halotalea alkalilenta</name>
    <dbReference type="NCBI Taxonomy" id="376489"/>
    <lineage>
        <taxon>Bacteria</taxon>
        <taxon>Pseudomonadati</taxon>
        <taxon>Pseudomonadota</taxon>
        <taxon>Gammaproteobacteria</taxon>
        <taxon>Oceanospirillales</taxon>
        <taxon>Halomonadaceae</taxon>
        <taxon>Halotalea</taxon>
    </lineage>
</organism>
<keyword evidence="6" id="KW-1185">Reference proteome</keyword>
<feature type="domain" description="Acyl-CoA dehydrogenase C-terminal" evidence="4">
    <location>
        <begin position="240"/>
        <end position="377"/>
    </location>
</feature>
<evidence type="ECO:0000259" key="4">
    <source>
        <dbReference type="Pfam" id="PF08028"/>
    </source>
</evidence>
<dbReference type="InterPro" id="IPR013107">
    <property type="entry name" value="Acyl-CoA_DH_C"/>
</dbReference>